<protein>
    <submittedName>
        <fullName evidence="9">Adenylate/guanylate cyclase domain-containing protein</fullName>
        <ecNumber evidence="9">4.6.1.-</ecNumber>
    </submittedName>
</protein>
<evidence type="ECO:0000256" key="5">
    <source>
        <dbReference type="ARBA" id="ARBA00023136"/>
    </source>
</evidence>
<dbReference type="InterPro" id="IPR029787">
    <property type="entry name" value="Nucleotide_cyclase"/>
</dbReference>
<dbReference type="InterPro" id="IPR050401">
    <property type="entry name" value="Cyclic_nucleotide_synthase"/>
</dbReference>
<evidence type="ECO:0000313" key="9">
    <source>
        <dbReference type="EMBL" id="MFC1851542.1"/>
    </source>
</evidence>
<dbReference type="CDD" id="cd07302">
    <property type="entry name" value="CHD"/>
    <property type="match status" value="1"/>
</dbReference>
<proteinExistence type="inferred from homology"/>
<dbReference type="SMART" id="SM00044">
    <property type="entry name" value="CYCc"/>
    <property type="match status" value="1"/>
</dbReference>
<dbReference type="PANTHER" id="PTHR11920">
    <property type="entry name" value="GUANYLYL CYCLASE"/>
    <property type="match status" value="1"/>
</dbReference>
<dbReference type="InterPro" id="IPR001054">
    <property type="entry name" value="A/G_cyclase"/>
</dbReference>
<dbReference type="PANTHER" id="PTHR11920:SF335">
    <property type="entry name" value="GUANYLATE CYCLASE"/>
    <property type="match status" value="1"/>
</dbReference>
<dbReference type="PROSITE" id="PS00452">
    <property type="entry name" value="GUANYLATE_CYCLASE_1"/>
    <property type="match status" value="1"/>
</dbReference>
<keyword evidence="10" id="KW-1185">Reference proteome</keyword>
<keyword evidence="4" id="KW-1133">Transmembrane helix</keyword>
<organism evidence="9 10">
    <name type="scientific">candidate division CSSED10-310 bacterium</name>
    <dbReference type="NCBI Taxonomy" id="2855610"/>
    <lineage>
        <taxon>Bacteria</taxon>
        <taxon>Bacteria division CSSED10-310</taxon>
    </lineage>
</organism>
<evidence type="ECO:0000256" key="6">
    <source>
        <dbReference type="ARBA" id="ARBA00023239"/>
    </source>
</evidence>
<dbReference type="Gene3D" id="3.30.70.1230">
    <property type="entry name" value="Nucleotide cyclase"/>
    <property type="match status" value="1"/>
</dbReference>
<feature type="domain" description="Guanylate cyclase" evidence="8">
    <location>
        <begin position="1"/>
        <end position="114"/>
    </location>
</feature>
<evidence type="ECO:0000256" key="2">
    <source>
        <dbReference type="ARBA" id="ARBA00022692"/>
    </source>
</evidence>
<dbReference type="PROSITE" id="PS50125">
    <property type="entry name" value="GUANYLATE_CYCLASE_2"/>
    <property type="match status" value="1"/>
</dbReference>
<comment type="subcellular location">
    <subcellularLocation>
        <location evidence="1">Membrane</location>
    </subcellularLocation>
</comment>
<evidence type="ECO:0000256" key="3">
    <source>
        <dbReference type="ARBA" id="ARBA00022741"/>
    </source>
</evidence>
<keyword evidence="2" id="KW-0812">Transmembrane</keyword>
<name>A0ABV6YZC5_UNCC1</name>
<evidence type="ECO:0000256" key="1">
    <source>
        <dbReference type="ARBA" id="ARBA00004370"/>
    </source>
</evidence>
<keyword evidence="5" id="KW-0472">Membrane</keyword>
<dbReference type="Pfam" id="PF00211">
    <property type="entry name" value="Guanylate_cyc"/>
    <property type="match status" value="1"/>
</dbReference>
<dbReference type="SUPFAM" id="SSF55073">
    <property type="entry name" value="Nucleotide cyclase"/>
    <property type="match status" value="1"/>
</dbReference>
<reference evidence="9 10" key="1">
    <citation type="submission" date="2024-09" db="EMBL/GenBank/DDBJ databases">
        <title>Laminarin stimulates single cell rates of sulfate reduction while oxygen inhibits transcriptomic activity in coastal marine sediment.</title>
        <authorList>
            <person name="Lindsay M."/>
            <person name="Orcutt B."/>
            <person name="Emerson D."/>
            <person name="Stepanauskas R."/>
            <person name="D'Angelo T."/>
        </authorList>
    </citation>
    <scope>NUCLEOTIDE SEQUENCE [LARGE SCALE GENOMIC DNA]</scope>
    <source>
        <strain evidence="9">SAG AM-311-K15</strain>
    </source>
</reference>
<gene>
    <name evidence="9" type="ORF">ACFL27_15205</name>
</gene>
<dbReference type="InterPro" id="IPR018297">
    <property type="entry name" value="A/G_cyclase_CS"/>
</dbReference>
<evidence type="ECO:0000259" key="8">
    <source>
        <dbReference type="PROSITE" id="PS50125"/>
    </source>
</evidence>
<keyword evidence="6 7" id="KW-0456">Lyase</keyword>
<comment type="caution">
    <text evidence="9">The sequence shown here is derived from an EMBL/GenBank/DDBJ whole genome shotgun (WGS) entry which is preliminary data.</text>
</comment>
<evidence type="ECO:0000256" key="7">
    <source>
        <dbReference type="RuleBase" id="RU000405"/>
    </source>
</evidence>
<sequence length="186" mass="21073">MTPQQLIESLGEKFEAFDRIIKKFHLEKIKTIGDSYMCVGGLPVQNRTHAVDAVLAGSAMIDYLKNTPPEKEPARPWEIRIGIHSGQLIAGIIGNFRFAYDVWGDTVNVASRMERSGVSGRVNISRSTYDLIKDLFDCERRGLVKVKNKGEMEMFLVTGIKLSLHNEGVPNEKFWAMYEELKQLPE</sequence>
<dbReference type="EMBL" id="JBHPBY010000199">
    <property type="protein sequence ID" value="MFC1851542.1"/>
    <property type="molecule type" value="Genomic_DNA"/>
</dbReference>
<evidence type="ECO:0000313" key="10">
    <source>
        <dbReference type="Proteomes" id="UP001594351"/>
    </source>
</evidence>
<dbReference type="EC" id="4.6.1.-" evidence="9"/>
<dbReference type="Proteomes" id="UP001594351">
    <property type="component" value="Unassembled WGS sequence"/>
</dbReference>
<accession>A0ABV6YZC5</accession>
<evidence type="ECO:0000256" key="4">
    <source>
        <dbReference type="ARBA" id="ARBA00022989"/>
    </source>
</evidence>
<keyword evidence="3" id="KW-0547">Nucleotide-binding</keyword>
<comment type="similarity">
    <text evidence="7">Belongs to the adenylyl cyclase class-4/guanylyl cyclase family.</text>
</comment>
<dbReference type="GO" id="GO:0016829">
    <property type="term" value="F:lyase activity"/>
    <property type="evidence" value="ECO:0007669"/>
    <property type="project" value="UniProtKB-KW"/>
</dbReference>